<proteinExistence type="predicted"/>
<sequence length="79" mass="8883">MTTWYESSTSEYHKLLISLLKILCQQNGKVLAPFGSDSSQEVLSLFLMLHFVAVIVVLILPFYCVPVSMFPFAHNACLT</sequence>
<keyword evidence="3" id="KW-1185">Reference proteome</keyword>
<reference evidence="2" key="3">
    <citation type="journal article" date="2017" name="Nature">
        <title>Genome sequence of the progenitor of the wheat D genome Aegilops tauschii.</title>
        <authorList>
            <person name="Luo M.C."/>
            <person name="Gu Y.Q."/>
            <person name="Puiu D."/>
            <person name="Wang H."/>
            <person name="Twardziok S.O."/>
            <person name="Deal K.R."/>
            <person name="Huo N."/>
            <person name="Zhu T."/>
            <person name="Wang L."/>
            <person name="Wang Y."/>
            <person name="McGuire P.E."/>
            <person name="Liu S."/>
            <person name="Long H."/>
            <person name="Ramasamy R.K."/>
            <person name="Rodriguez J.C."/>
            <person name="Van S.L."/>
            <person name="Yuan L."/>
            <person name="Wang Z."/>
            <person name="Xia Z."/>
            <person name="Xiao L."/>
            <person name="Anderson O.D."/>
            <person name="Ouyang S."/>
            <person name="Liang Y."/>
            <person name="Zimin A.V."/>
            <person name="Pertea G."/>
            <person name="Qi P."/>
            <person name="Bennetzen J.L."/>
            <person name="Dai X."/>
            <person name="Dawson M.W."/>
            <person name="Muller H.G."/>
            <person name="Kugler K."/>
            <person name="Rivarola-Duarte L."/>
            <person name="Spannagl M."/>
            <person name="Mayer K.F.X."/>
            <person name="Lu F.H."/>
            <person name="Bevan M.W."/>
            <person name="Leroy P."/>
            <person name="Li P."/>
            <person name="You F.M."/>
            <person name="Sun Q."/>
            <person name="Liu Z."/>
            <person name="Lyons E."/>
            <person name="Wicker T."/>
            <person name="Salzberg S.L."/>
            <person name="Devos K.M."/>
            <person name="Dvorak J."/>
        </authorList>
    </citation>
    <scope>NUCLEOTIDE SEQUENCE [LARGE SCALE GENOMIC DNA]</scope>
    <source>
        <strain evidence="2">cv. AL8/78</strain>
    </source>
</reference>
<reference evidence="3" key="1">
    <citation type="journal article" date="2014" name="Science">
        <title>Ancient hybridizations among the ancestral genomes of bread wheat.</title>
        <authorList>
            <consortium name="International Wheat Genome Sequencing Consortium,"/>
            <person name="Marcussen T."/>
            <person name="Sandve S.R."/>
            <person name="Heier L."/>
            <person name="Spannagl M."/>
            <person name="Pfeifer M."/>
            <person name="Jakobsen K.S."/>
            <person name="Wulff B.B."/>
            <person name="Steuernagel B."/>
            <person name="Mayer K.F."/>
            <person name="Olsen O.A."/>
        </authorList>
    </citation>
    <scope>NUCLEOTIDE SEQUENCE [LARGE SCALE GENOMIC DNA]</scope>
    <source>
        <strain evidence="3">cv. AL8/78</strain>
    </source>
</reference>
<accession>A0A453MRF8</accession>
<evidence type="ECO:0000256" key="1">
    <source>
        <dbReference type="SAM" id="Phobius"/>
    </source>
</evidence>
<feature type="transmembrane region" description="Helical" evidence="1">
    <location>
        <begin position="42"/>
        <end position="65"/>
    </location>
</feature>
<reference evidence="2" key="5">
    <citation type="journal article" date="2021" name="G3 (Bethesda)">
        <title>Aegilops tauschii genome assembly Aet v5.0 features greater sequence contiguity and improved annotation.</title>
        <authorList>
            <person name="Wang L."/>
            <person name="Zhu T."/>
            <person name="Rodriguez J.C."/>
            <person name="Deal K.R."/>
            <person name="Dubcovsky J."/>
            <person name="McGuire P.E."/>
            <person name="Lux T."/>
            <person name="Spannagl M."/>
            <person name="Mayer K.F.X."/>
            <person name="Baldrich P."/>
            <person name="Meyers B.C."/>
            <person name="Huo N."/>
            <person name="Gu Y.Q."/>
            <person name="Zhou H."/>
            <person name="Devos K.M."/>
            <person name="Bennetzen J.L."/>
            <person name="Unver T."/>
            <person name="Budak H."/>
            <person name="Gulick P.J."/>
            <person name="Galiba G."/>
            <person name="Kalapos B."/>
            <person name="Nelson D.R."/>
            <person name="Li P."/>
            <person name="You F.M."/>
            <person name="Luo M.C."/>
            <person name="Dvorak J."/>
        </authorList>
    </citation>
    <scope>NUCLEOTIDE SEQUENCE [LARGE SCALE GENOMIC DNA]</scope>
    <source>
        <strain evidence="2">cv. AL8/78</strain>
    </source>
</reference>
<name>A0A453MRF8_AEGTS</name>
<reference evidence="2" key="4">
    <citation type="submission" date="2019-03" db="UniProtKB">
        <authorList>
            <consortium name="EnsemblPlants"/>
        </authorList>
    </citation>
    <scope>IDENTIFICATION</scope>
</reference>
<organism evidence="2 3">
    <name type="scientific">Aegilops tauschii subsp. strangulata</name>
    <name type="common">Goatgrass</name>
    <dbReference type="NCBI Taxonomy" id="200361"/>
    <lineage>
        <taxon>Eukaryota</taxon>
        <taxon>Viridiplantae</taxon>
        <taxon>Streptophyta</taxon>
        <taxon>Embryophyta</taxon>
        <taxon>Tracheophyta</taxon>
        <taxon>Spermatophyta</taxon>
        <taxon>Magnoliopsida</taxon>
        <taxon>Liliopsida</taxon>
        <taxon>Poales</taxon>
        <taxon>Poaceae</taxon>
        <taxon>BOP clade</taxon>
        <taxon>Pooideae</taxon>
        <taxon>Triticodae</taxon>
        <taxon>Triticeae</taxon>
        <taxon>Triticinae</taxon>
        <taxon>Aegilops</taxon>
    </lineage>
</organism>
<evidence type="ECO:0000313" key="3">
    <source>
        <dbReference type="Proteomes" id="UP000015105"/>
    </source>
</evidence>
<dbReference type="Proteomes" id="UP000015105">
    <property type="component" value="Chromosome 6D"/>
</dbReference>
<dbReference type="EnsemblPlants" id="AET6Gv20046700.9">
    <property type="protein sequence ID" value="AET6Gv20046700.9"/>
    <property type="gene ID" value="AET6Gv20046700"/>
</dbReference>
<dbReference type="AlphaFoldDB" id="A0A453MRF8"/>
<protein>
    <submittedName>
        <fullName evidence="2">Uncharacterized protein</fullName>
    </submittedName>
</protein>
<keyword evidence="1" id="KW-1133">Transmembrane helix</keyword>
<keyword evidence="1" id="KW-0812">Transmembrane</keyword>
<dbReference type="Gramene" id="AET6Gv20046700.9">
    <property type="protein sequence ID" value="AET6Gv20046700.9"/>
    <property type="gene ID" value="AET6Gv20046700"/>
</dbReference>
<keyword evidence="1" id="KW-0472">Membrane</keyword>
<reference evidence="3" key="2">
    <citation type="journal article" date="2017" name="Nat. Plants">
        <title>The Aegilops tauschii genome reveals multiple impacts of transposons.</title>
        <authorList>
            <person name="Zhao G."/>
            <person name="Zou C."/>
            <person name="Li K."/>
            <person name="Wang K."/>
            <person name="Li T."/>
            <person name="Gao L."/>
            <person name="Zhang X."/>
            <person name="Wang H."/>
            <person name="Yang Z."/>
            <person name="Liu X."/>
            <person name="Jiang W."/>
            <person name="Mao L."/>
            <person name="Kong X."/>
            <person name="Jiao Y."/>
            <person name="Jia J."/>
        </authorList>
    </citation>
    <scope>NUCLEOTIDE SEQUENCE [LARGE SCALE GENOMIC DNA]</scope>
    <source>
        <strain evidence="3">cv. AL8/78</strain>
    </source>
</reference>
<evidence type="ECO:0000313" key="2">
    <source>
        <dbReference type="EnsemblPlants" id="AET6Gv20046700.9"/>
    </source>
</evidence>